<sequence>MSFQDTLPRIHHGYFGPFEWSPKFLSASKPPLQHWQHRNETVMCSQRAWGKPKYPLETPLIPTANQPHMRRERGLNPDRLDETRVYRTLADKSILKFMVSFRVCRFIICGPGACSSCVTLLTT</sequence>
<dbReference type="Proteomes" id="UP000828390">
    <property type="component" value="Unassembled WGS sequence"/>
</dbReference>
<dbReference type="AlphaFoldDB" id="A0A9D3Z2P5"/>
<name>A0A9D3Z2P5_DREPO</name>
<dbReference type="EMBL" id="JAIWYP010000014">
    <property type="protein sequence ID" value="KAH3710797.1"/>
    <property type="molecule type" value="Genomic_DNA"/>
</dbReference>
<organism evidence="1 2">
    <name type="scientific">Dreissena polymorpha</name>
    <name type="common">Zebra mussel</name>
    <name type="synonym">Mytilus polymorpha</name>
    <dbReference type="NCBI Taxonomy" id="45954"/>
    <lineage>
        <taxon>Eukaryota</taxon>
        <taxon>Metazoa</taxon>
        <taxon>Spiralia</taxon>
        <taxon>Lophotrochozoa</taxon>
        <taxon>Mollusca</taxon>
        <taxon>Bivalvia</taxon>
        <taxon>Autobranchia</taxon>
        <taxon>Heteroconchia</taxon>
        <taxon>Euheterodonta</taxon>
        <taxon>Imparidentia</taxon>
        <taxon>Neoheterodontei</taxon>
        <taxon>Myida</taxon>
        <taxon>Dreissenoidea</taxon>
        <taxon>Dreissenidae</taxon>
        <taxon>Dreissena</taxon>
    </lineage>
</organism>
<evidence type="ECO:0000313" key="2">
    <source>
        <dbReference type="Proteomes" id="UP000828390"/>
    </source>
</evidence>
<proteinExistence type="predicted"/>
<reference evidence="1" key="1">
    <citation type="journal article" date="2019" name="bioRxiv">
        <title>The Genome of the Zebra Mussel, Dreissena polymorpha: A Resource for Invasive Species Research.</title>
        <authorList>
            <person name="McCartney M.A."/>
            <person name="Auch B."/>
            <person name="Kono T."/>
            <person name="Mallez S."/>
            <person name="Zhang Y."/>
            <person name="Obille A."/>
            <person name="Becker A."/>
            <person name="Abrahante J.E."/>
            <person name="Garbe J."/>
            <person name="Badalamenti J.P."/>
            <person name="Herman A."/>
            <person name="Mangelson H."/>
            <person name="Liachko I."/>
            <person name="Sullivan S."/>
            <person name="Sone E.D."/>
            <person name="Koren S."/>
            <person name="Silverstein K.A.T."/>
            <person name="Beckman K.B."/>
            <person name="Gohl D.M."/>
        </authorList>
    </citation>
    <scope>NUCLEOTIDE SEQUENCE</scope>
    <source>
        <strain evidence="1">Duluth1</strain>
        <tissue evidence="1">Whole animal</tissue>
    </source>
</reference>
<comment type="caution">
    <text evidence="1">The sequence shown here is derived from an EMBL/GenBank/DDBJ whole genome shotgun (WGS) entry which is preliminary data.</text>
</comment>
<evidence type="ECO:0000313" key="1">
    <source>
        <dbReference type="EMBL" id="KAH3710797.1"/>
    </source>
</evidence>
<protein>
    <submittedName>
        <fullName evidence="1">Uncharacterized protein</fullName>
    </submittedName>
</protein>
<gene>
    <name evidence="1" type="ORF">DPMN_070292</name>
</gene>
<keyword evidence="2" id="KW-1185">Reference proteome</keyword>
<accession>A0A9D3Z2P5</accession>
<reference evidence="1" key="2">
    <citation type="submission" date="2020-11" db="EMBL/GenBank/DDBJ databases">
        <authorList>
            <person name="McCartney M.A."/>
            <person name="Auch B."/>
            <person name="Kono T."/>
            <person name="Mallez S."/>
            <person name="Becker A."/>
            <person name="Gohl D.M."/>
            <person name="Silverstein K.A.T."/>
            <person name="Koren S."/>
            <person name="Bechman K.B."/>
            <person name="Herman A."/>
            <person name="Abrahante J.E."/>
            <person name="Garbe J."/>
        </authorList>
    </citation>
    <scope>NUCLEOTIDE SEQUENCE</scope>
    <source>
        <strain evidence="1">Duluth1</strain>
        <tissue evidence="1">Whole animal</tissue>
    </source>
</reference>